<accession>A0A1L9Q4Q9</accession>
<proteinExistence type="predicted"/>
<evidence type="ECO:0000313" key="3">
    <source>
        <dbReference type="Proteomes" id="UP000184073"/>
    </source>
</evidence>
<dbReference type="GeneID" id="63726409"/>
<dbReference type="EMBL" id="KV878141">
    <property type="protein sequence ID" value="OJJ08765.1"/>
    <property type="molecule type" value="Genomic_DNA"/>
</dbReference>
<feature type="compositionally biased region" description="Low complexity" evidence="1">
    <location>
        <begin position="80"/>
        <end position="96"/>
    </location>
</feature>
<gene>
    <name evidence="2" type="ORF">ASPVEDRAFT_34896</name>
</gene>
<sequence>MPPKYYGEEPRGRGGGSSDSFTTRPGPPSGLNSAPDLLYTVPRSMIRPAEPSMHTTPQMGGPDPRPLGLSPAATNPGRQPSPSSFAARSSSSPSPSVQDRPGSRSAGTTGGPGSALGARASTPSPARTQSPGQQGSSSPRPSTPSGTKSGTQTGASHQNQKKSGSHSPPGSGGKGKKKAG</sequence>
<name>A0A1L9Q4Q9_ASPVE</name>
<feature type="compositionally biased region" description="Basic and acidic residues" evidence="1">
    <location>
        <begin position="1"/>
        <end position="12"/>
    </location>
</feature>
<organism evidence="2 3">
    <name type="scientific">Aspergillus versicolor CBS 583.65</name>
    <dbReference type="NCBI Taxonomy" id="1036611"/>
    <lineage>
        <taxon>Eukaryota</taxon>
        <taxon>Fungi</taxon>
        <taxon>Dikarya</taxon>
        <taxon>Ascomycota</taxon>
        <taxon>Pezizomycotina</taxon>
        <taxon>Eurotiomycetes</taxon>
        <taxon>Eurotiomycetidae</taxon>
        <taxon>Eurotiales</taxon>
        <taxon>Aspergillaceae</taxon>
        <taxon>Aspergillus</taxon>
        <taxon>Aspergillus subgen. Nidulantes</taxon>
    </lineage>
</organism>
<evidence type="ECO:0000313" key="2">
    <source>
        <dbReference type="EMBL" id="OJJ08765.1"/>
    </source>
</evidence>
<dbReference type="VEuPathDB" id="FungiDB:ASPVEDRAFT_34896"/>
<feature type="compositionally biased region" description="Low complexity" evidence="1">
    <location>
        <begin position="128"/>
        <end position="154"/>
    </location>
</feature>
<feature type="region of interest" description="Disordered" evidence="1">
    <location>
        <begin position="1"/>
        <end position="180"/>
    </location>
</feature>
<dbReference type="Proteomes" id="UP000184073">
    <property type="component" value="Unassembled WGS sequence"/>
</dbReference>
<evidence type="ECO:0000256" key="1">
    <source>
        <dbReference type="SAM" id="MobiDB-lite"/>
    </source>
</evidence>
<dbReference type="RefSeq" id="XP_040674527.1">
    <property type="nucleotide sequence ID" value="XM_040810898.1"/>
</dbReference>
<dbReference type="AlphaFoldDB" id="A0A1L9Q4Q9"/>
<protein>
    <submittedName>
        <fullName evidence="2">Uncharacterized protein</fullName>
    </submittedName>
</protein>
<keyword evidence="3" id="KW-1185">Reference proteome</keyword>
<reference evidence="3" key="1">
    <citation type="journal article" date="2017" name="Genome Biol.">
        <title>Comparative genomics reveals high biological diversity and specific adaptations in the industrially and medically important fungal genus Aspergillus.</title>
        <authorList>
            <person name="de Vries R.P."/>
            <person name="Riley R."/>
            <person name="Wiebenga A."/>
            <person name="Aguilar-Osorio G."/>
            <person name="Amillis S."/>
            <person name="Uchima C.A."/>
            <person name="Anderluh G."/>
            <person name="Asadollahi M."/>
            <person name="Askin M."/>
            <person name="Barry K."/>
            <person name="Battaglia E."/>
            <person name="Bayram O."/>
            <person name="Benocci T."/>
            <person name="Braus-Stromeyer S.A."/>
            <person name="Caldana C."/>
            <person name="Canovas D."/>
            <person name="Cerqueira G.C."/>
            <person name="Chen F."/>
            <person name="Chen W."/>
            <person name="Choi C."/>
            <person name="Clum A."/>
            <person name="Dos Santos R.A."/>
            <person name="Damasio A.R."/>
            <person name="Diallinas G."/>
            <person name="Emri T."/>
            <person name="Fekete E."/>
            <person name="Flipphi M."/>
            <person name="Freyberg S."/>
            <person name="Gallo A."/>
            <person name="Gournas C."/>
            <person name="Habgood R."/>
            <person name="Hainaut M."/>
            <person name="Harispe M.L."/>
            <person name="Henrissat B."/>
            <person name="Hilden K.S."/>
            <person name="Hope R."/>
            <person name="Hossain A."/>
            <person name="Karabika E."/>
            <person name="Karaffa L."/>
            <person name="Karanyi Z."/>
            <person name="Krasevec N."/>
            <person name="Kuo A."/>
            <person name="Kusch H."/>
            <person name="LaButti K."/>
            <person name="Lagendijk E.L."/>
            <person name="Lapidus A."/>
            <person name="Levasseur A."/>
            <person name="Lindquist E."/>
            <person name="Lipzen A."/>
            <person name="Logrieco A.F."/>
            <person name="MacCabe A."/>
            <person name="Maekelae M.R."/>
            <person name="Malavazi I."/>
            <person name="Melin P."/>
            <person name="Meyer V."/>
            <person name="Mielnichuk N."/>
            <person name="Miskei M."/>
            <person name="Molnar A.P."/>
            <person name="Mule G."/>
            <person name="Ngan C.Y."/>
            <person name="Orejas M."/>
            <person name="Orosz E."/>
            <person name="Ouedraogo J.P."/>
            <person name="Overkamp K.M."/>
            <person name="Park H.-S."/>
            <person name="Perrone G."/>
            <person name="Piumi F."/>
            <person name="Punt P.J."/>
            <person name="Ram A.F."/>
            <person name="Ramon A."/>
            <person name="Rauscher S."/>
            <person name="Record E."/>
            <person name="Riano-Pachon D.M."/>
            <person name="Robert V."/>
            <person name="Roehrig J."/>
            <person name="Ruller R."/>
            <person name="Salamov A."/>
            <person name="Salih N.S."/>
            <person name="Samson R.A."/>
            <person name="Sandor E."/>
            <person name="Sanguinetti M."/>
            <person name="Schuetze T."/>
            <person name="Sepcic K."/>
            <person name="Shelest E."/>
            <person name="Sherlock G."/>
            <person name="Sophianopoulou V."/>
            <person name="Squina F.M."/>
            <person name="Sun H."/>
            <person name="Susca A."/>
            <person name="Todd R.B."/>
            <person name="Tsang A."/>
            <person name="Unkles S.E."/>
            <person name="van de Wiele N."/>
            <person name="van Rossen-Uffink D."/>
            <person name="Oliveira J.V."/>
            <person name="Vesth T.C."/>
            <person name="Visser J."/>
            <person name="Yu J.-H."/>
            <person name="Zhou M."/>
            <person name="Andersen M.R."/>
            <person name="Archer D.B."/>
            <person name="Baker S.E."/>
            <person name="Benoit I."/>
            <person name="Brakhage A.A."/>
            <person name="Braus G.H."/>
            <person name="Fischer R."/>
            <person name="Frisvad J.C."/>
            <person name="Goldman G.H."/>
            <person name="Houbraken J."/>
            <person name="Oakley B."/>
            <person name="Pocsi I."/>
            <person name="Scazzocchio C."/>
            <person name="Seiboth B."/>
            <person name="vanKuyk P.A."/>
            <person name="Wortman J."/>
            <person name="Dyer P.S."/>
            <person name="Grigoriev I.V."/>
        </authorList>
    </citation>
    <scope>NUCLEOTIDE SEQUENCE [LARGE SCALE GENOMIC DNA]</scope>
    <source>
        <strain evidence="3">CBS 583.65</strain>
    </source>
</reference>